<dbReference type="Proteomes" id="UP001216390">
    <property type="component" value="Chromosome"/>
</dbReference>
<accession>A0AAE9YI41</accession>
<organism evidence="1 2">
    <name type="scientific">Iamia majanohamensis</name>
    <dbReference type="NCBI Taxonomy" id="467976"/>
    <lineage>
        <taxon>Bacteria</taxon>
        <taxon>Bacillati</taxon>
        <taxon>Actinomycetota</taxon>
        <taxon>Acidimicrobiia</taxon>
        <taxon>Acidimicrobiales</taxon>
        <taxon>Iamiaceae</taxon>
        <taxon>Iamia</taxon>
    </lineage>
</organism>
<protein>
    <submittedName>
        <fullName evidence="1">Uncharacterized protein</fullName>
    </submittedName>
</protein>
<dbReference type="AlphaFoldDB" id="A0AAE9YI41"/>
<evidence type="ECO:0000313" key="2">
    <source>
        <dbReference type="Proteomes" id="UP001216390"/>
    </source>
</evidence>
<keyword evidence="2" id="KW-1185">Reference proteome</keyword>
<gene>
    <name evidence="1" type="ORF">PO878_09270</name>
</gene>
<dbReference type="EMBL" id="CP116942">
    <property type="protein sequence ID" value="WCO68912.1"/>
    <property type="molecule type" value="Genomic_DNA"/>
</dbReference>
<name>A0AAE9YI41_9ACTN</name>
<reference evidence="1" key="1">
    <citation type="submission" date="2023-01" db="EMBL/GenBank/DDBJ databases">
        <title>The diversity of Class Acidimicrobiia in South China Sea sediment environments and the proposal of Iamia marina sp. nov., a novel species of the genus Iamia.</title>
        <authorList>
            <person name="He Y."/>
            <person name="Tian X."/>
        </authorList>
    </citation>
    <scope>NUCLEOTIDE SEQUENCE</scope>
    <source>
        <strain evidence="1">DSM 19957</strain>
    </source>
</reference>
<dbReference type="KEGG" id="ima:PO878_09270"/>
<proteinExistence type="predicted"/>
<dbReference type="RefSeq" id="WP_272738426.1">
    <property type="nucleotide sequence ID" value="NZ_CP116942.1"/>
</dbReference>
<sequence>MVDGADGLVDEAWWRARQDDWLAVATQGSVAASPLHLIDHLARAERDPGHVVDLDAVDEATLGEWCRRIDGWLDCADFDVLRLLTLWHGHRDRLPERILAVLRDRFLTFTYWFTDPHPEGVVDERWYWSENHRLIFHACERLAGQALPDAVFAVTGMTGADHARRADAALTAWFDEKAGDGFSEWHSDAYYAKDLAPLVALAEHADDPALAERAAAFADLVLVDLALHSQRDTAGSTHGRSYMRFKATGPTQTVFSALKLCFDRTDAPWPDDDGDPGGLLPAREGATFLARARTYRPPDVVRRIARHPGEVLDREGMGTALDPGELLVDAPTRADGLSYTDPDMVAFWWDRGALTPWQLVPLTVATLDRHGLWDAWLFSALRSVRDALGGDVDAMRTLAHDLHPMVNAGLLERVDTLTWRGAHAMLSTAQAYRPGCAGYQHHVSQATLDEHAVVFTTHPGNPPSAAVGDYLDGDRYWTGSATLPRAVQHGRAVVQAYAPAFASPGGGPLAAFGYEDETHAWFPTERFDEVVRDGPWTFGRRRGGFVALWSWRPADWRLHDPSEVATHGLTEPFDLVAPGAANVWIIEVGDIDRWGDLDAFRRAITAAPVEVVDHGWGDDGAHRGLDVTYASPAEGLLEVPWGAPLRVDGQEVAISGYPRMDNRFTHVATGETTFVLADDEGTFALDLAAGTRRPA</sequence>
<evidence type="ECO:0000313" key="1">
    <source>
        <dbReference type="EMBL" id="WCO68912.1"/>
    </source>
</evidence>